<keyword evidence="6" id="KW-1185">Reference proteome</keyword>
<feature type="domain" description="Right handed beta helix" evidence="4">
    <location>
        <begin position="120"/>
        <end position="278"/>
    </location>
</feature>
<dbReference type="SMART" id="SM00710">
    <property type="entry name" value="PbH1"/>
    <property type="match status" value="6"/>
</dbReference>
<dbReference type="WBParaSite" id="TCLT_0001005501-mRNA-1">
    <property type="protein sequence ID" value="TCLT_0001005501-mRNA-1"/>
    <property type="gene ID" value="TCLT_0001005501"/>
</dbReference>
<dbReference type="Gene3D" id="2.160.20.10">
    <property type="entry name" value="Single-stranded right-handed beta-helix, Pectin lyase-like"/>
    <property type="match status" value="1"/>
</dbReference>
<organism evidence="7">
    <name type="scientific">Thelazia callipaeda</name>
    <name type="common">Oriental eyeworm</name>
    <name type="synonym">Parasitic nematode</name>
    <dbReference type="NCBI Taxonomy" id="103827"/>
    <lineage>
        <taxon>Eukaryota</taxon>
        <taxon>Metazoa</taxon>
        <taxon>Ecdysozoa</taxon>
        <taxon>Nematoda</taxon>
        <taxon>Chromadorea</taxon>
        <taxon>Rhabditida</taxon>
        <taxon>Spirurina</taxon>
        <taxon>Spiruromorpha</taxon>
        <taxon>Thelazioidea</taxon>
        <taxon>Thelaziidae</taxon>
        <taxon>Thelazia</taxon>
    </lineage>
</organism>
<dbReference type="AlphaFoldDB" id="A0A0N5DA69"/>
<dbReference type="EMBL" id="UYYF01004954">
    <property type="protein sequence ID" value="VDN07716.1"/>
    <property type="molecule type" value="Genomic_DNA"/>
</dbReference>
<evidence type="ECO:0000313" key="7">
    <source>
        <dbReference type="WBParaSite" id="TCLT_0001005501-mRNA-1"/>
    </source>
</evidence>
<reference evidence="7" key="1">
    <citation type="submission" date="2017-02" db="UniProtKB">
        <authorList>
            <consortium name="WormBaseParasite"/>
        </authorList>
    </citation>
    <scope>IDENTIFICATION</scope>
</reference>
<dbReference type="InterPro" id="IPR012334">
    <property type="entry name" value="Pectin_lyas_fold"/>
</dbReference>
<dbReference type="Proteomes" id="UP000276776">
    <property type="component" value="Unassembled WGS sequence"/>
</dbReference>
<dbReference type="InterPro" id="IPR039448">
    <property type="entry name" value="Beta_helix"/>
</dbReference>
<dbReference type="SUPFAM" id="SSF51126">
    <property type="entry name" value="Pectin lyase-like"/>
    <property type="match status" value="1"/>
</dbReference>
<accession>A0A0N5DA69</accession>
<evidence type="ECO:0000256" key="1">
    <source>
        <dbReference type="ARBA" id="ARBA00022729"/>
    </source>
</evidence>
<reference evidence="5 6" key="2">
    <citation type="submission" date="2018-11" db="EMBL/GenBank/DDBJ databases">
        <authorList>
            <consortium name="Pathogen Informatics"/>
        </authorList>
    </citation>
    <scope>NUCLEOTIDE SEQUENCE [LARGE SCALE GENOMIC DNA]</scope>
</reference>
<keyword evidence="2" id="KW-0677">Repeat</keyword>
<dbReference type="Pfam" id="PF13229">
    <property type="entry name" value="Beta_helix"/>
    <property type="match status" value="1"/>
</dbReference>
<name>A0A0N5DA69_THECL</name>
<dbReference type="InterPro" id="IPR011050">
    <property type="entry name" value="Pectin_lyase_fold/virulence"/>
</dbReference>
<proteinExistence type="predicted"/>
<evidence type="ECO:0000313" key="6">
    <source>
        <dbReference type="Proteomes" id="UP000276776"/>
    </source>
</evidence>
<keyword evidence="3" id="KW-0325">Glycoprotein</keyword>
<dbReference type="GO" id="GO:0045217">
    <property type="term" value="P:cell-cell junction maintenance"/>
    <property type="evidence" value="ECO:0007669"/>
    <property type="project" value="TreeGrafter"/>
</dbReference>
<sequence>MTVTKNCGDGIHYREAFGEYCILLQLIKNKYRKVTKLSVNSHTVSMMTMLDMCNEHKIPSNFYFANAIHANLITATVIDSNSETPCWMHLINGLSGRVAGDIHVIFRIHVFLTGKAFYSLNITYSVTANNAGNGILVREVRKHTAFTNITVVGNEGQAGILVNNGAADIWINASYIDHNWGDGINVTYSGGSVTINGTTISHNRWRELTANRYHASIEIFACQKAGMANIIIDFTGNRVEDGLEVGFRMKPAVNIIMIISNNQFIANNDSALIIRNARYPYLHNLPAQVNFKTSSSFYCEW</sequence>
<dbReference type="PANTHER" id="PTHR47653:SF1">
    <property type="entry name" value="DELETED IN MALIGNANT BRAIN TUMORS 1 PROTEIN"/>
    <property type="match status" value="1"/>
</dbReference>
<gene>
    <name evidence="5" type="ORF">TCLT_LOCUS10044</name>
</gene>
<dbReference type="InterPro" id="IPR053243">
    <property type="entry name" value="SJ_maturation_regulator"/>
</dbReference>
<dbReference type="InterPro" id="IPR006626">
    <property type="entry name" value="PbH1"/>
</dbReference>
<evidence type="ECO:0000259" key="4">
    <source>
        <dbReference type="Pfam" id="PF13229"/>
    </source>
</evidence>
<evidence type="ECO:0000256" key="3">
    <source>
        <dbReference type="ARBA" id="ARBA00023180"/>
    </source>
</evidence>
<dbReference type="STRING" id="103827.A0A0N5DA69"/>
<evidence type="ECO:0000313" key="5">
    <source>
        <dbReference type="EMBL" id="VDN07716.1"/>
    </source>
</evidence>
<evidence type="ECO:0000256" key="2">
    <source>
        <dbReference type="ARBA" id="ARBA00022737"/>
    </source>
</evidence>
<keyword evidence="1" id="KW-0732">Signal</keyword>
<dbReference type="OrthoDB" id="5857313at2759"/>
<protein>
    <submittedName>
        <fullName evidence="7">Beta_helix domain-containing protein</fullName>
    </submittedName>
</protein>
<dbReference type="PANTHER" id="PTHR47653">
    <property type="entry name" value="PROTEIN BARK BEETLE"/>
    <property type="match status" value="1"/>
</dbReference>
<dbReference type="GO" id="GO:0016020">
    <property type="term" value="C:membrane"/>
    <property type="evidence" value="ECO:0007669"/>
    <property type="project" value="TreeGrafter"/>
</dbReference>